<gene>
    <name evidence="8 9" type="primary">LOC110981889</name>
</gene>
<proteinExistence type="predicted"/>
<dbReference type="AlphaFoldDB" id="A0A8B7YQM9"/>
<reference evidence="8 9" key="1">
    <citation type="submission" date="2025-04" db="UniProtKB">
        <authorList>
            <consortium name="RefSeq"/>
        </authorList>
    </citation>
    <scope>IDENTIFICATION</scope>
</reference>
<evidence type="ECO:0000256" key="1">
    <source>
        <dbReference type="ARBA" id="ARBA00004141"/>
    </source>
</evidence>
<evidence type="ECO:0000313" key="8">
    <source>
        <dbReference type="RefSeq" id="XP_022095584.1"/>
    </source>
</evidence>
<feature type="transmembrane region" description="Helical" evidence="5">
    <location>
        <begin position="12"/>
        <end position="32"/>
    </location>
</feature>
<evidence type="ECO:0000256" key="4">
    <source>
        <dbReference type="ARBA" id="ARBA00023136"/>
    </source>
</evidence>
<protein>
    <submittedName>
        <fullName evidence="8 9">Cell division control protein 1-like isoform X1</fullName>
    </submittedName>
</protein>
<evidence type="ECO:0000256" key="3">
    <source>
        <dbReference type="ARBA" id="ARBA00022989"/>
    </source>
</evidence>
<dbReference type="Gene3D" id="3.60.21.10">
    <property type="match status" value="1"/>
</dbReference>
<dbReference type="RefSeq" id="XP_022095585.1">
    <property type="nucleotide sequence ID" value="XM_022239893.1"/>
</dbReference>
<dbReference type="RefSeq" id="XP_022095584.1">
    <property type="nucleotide sequence ID" value="XM_022239892.1"/>
</dbReference>
<evidence type="ECO:0000259" key="6">
    <source>
        <dbReference type="Pfam" id="PF00149"/>
    </source>
</evidence>
<dbReference type="PANTHER" id="PTHR13315:SF4">
    <property type="entry name" value="METALLOPHOSPHOESTERASE, ISOFORM E"/>
    <property type="match status" value="1"/>
</dbReference>
<dbReference type="InterPro" id="IPR033308">
    <property type="entry name" value="PGAP5/Cdc1/Ted1"/>
</dbReference>
<feature type="transmembrane region" description="Helical" evidence="5">
    <location>
        <begin position="350"/>
        <end position="367"/>
    </location>
</feature>
<keyword evidence="4 5" id="KW-0472">Membrane</keyword>
<organism evidence="7 8">
    <name type="scientific">Acanthaster planci</name>
    <name type="common">Crown-of-thorns starfish</name>
    <dbReference type="NCBI Taxonomy" id="133434"/>
    <lineage>
        <taxon>Eukaryota</taxon>
        <taxon>Metazoa</taxon>
        <taxon>Echinodermata</taxon>
        <taxon>Eleutherozoa</taxon>
        <taxon>Asterozoa</taxon>
        <taxon>Asteroidea</taxon>
        <taxon>Valvatacea</taxon>
        <taxon>Valvatida</taxon>
        <taxon>Acanthasteridae</taxon>
        <taxon>Acanthaster</taxon>
    </lineage>
</organism>
<comment type="subcellular location">
    <subcellularLocation>
        <location evidence="1">Membrane</location>
        <topology evidence="1">Multi-pass membrane protein</topology>
    </subcellularLocation>
</comment>
<keyword evidence="3 5" id="KW-1133">Transmembrane helix</keyword>
<dbReference type="GO" id="GO:0016787">
    <property type="term" value="F:hydrolase activity"/>
    <property type="evidence" value="ECO:0007669"/>
    <property type="project" value="InterPro"/>
</dbReference>
<dbReference type="GO" id="GO:0006506">
    <property type="term" value="P:GPI anchor biosynthetic process"/>
    <property type="evidence" value="ECO:0007669"/>
    <property type="project" value="InterPro"/>
</dbReference>
<evidence type="ECO:0000313" key="9">
    <source>
        <dbReference type="RefSeq" id="XP_022095585.1"/>
    </source>
</evidence>
<dbReference type="Proteomes" id="UP000694845">
    <property type="component" value="Unplaced"/>
</dbReference>
<dbReference type="InterPro" id="IPR004843">
    <property type="entry name" value="Calcineurin-like_PHP"/>
</dbReference>
<dbReference type="Pfam" id="PF00149">
    <property type="entry name" value="Metallophos"/>
    <property type="match status" value="1"/>
</dbReference>
<dbReference type="GO" id="GO:0005783">
    <property type="term" value="C:endoplasmic reticulum"/>
    <property type="evidence" value="ECO:0007669"/>
    <property type="project" value="TreeGrafter"/>
</dbReference>
<keyword evidence="2 5" id="KW-0812">Transmembrane</keyword>
<dbReference type="KEGG" id="aplc:110981889"/>
<keyword evidence="7" id="KW-1185">Reference proteome</keyword>
<dbReference type="OrthoDB" id="5977743at2759"/>
<dbReference type="SUPFAM" id="SSF56300">
    <property type="entry name" value="Metallo-dependent phosphatases"/>
    <property type="match status" value="1"/>
</dbReference>
<dbReference type="InterPro" id="IPR029052">
    <property type="entry name" value="Metallo-depent_PP-like"/>
</dbReference>
<dbReference type="GeneID" id="110981889"/>
<name>A0A8B7YQM9_ACAPL</name>
<accession>A0A8B7YQM9</accession>
<evidence type="ECO:0000313" key="7">
    <source>
        <dbReference type="Proteomes" id="UP000694845"/>
    </source>
</evidence>
<evidence type="ECO:0000256" key="5">
    <source>
        <dbReference type="SAM" id="Phobius"/>
    </source>
</evidence>
<dbReference type="PANTHER" id="PTHR13315">
    <property type="entry name" value="METALLO PHOSPHOESTERASE RELATED"/>
    <property type="match status" value="1"/>
</dbReference>
<sequence>MQKFAPPSCYTMLMVSALGLIIYNEYLEFYLLKQSQWTRARQSIVDPTGSTANPARMQSGTLHDPVRILFVGDPQIQGYRDEPAILGYITRWDADTYLQKYFQEALGYIQPDVIVTMGDLLDEGSISTDVEFEIYAKRFKELFAVPEYMKSVVIHLSGDNDIGGEGSDPLTEAKIKRFEKHFGPLTEAIHYKHITFFKIDFLPYLHVVGKEKDQILQAELEKMADQSKESTVRIVLSHIGMSSTMLYRHIEVLRTLRPQCAFSAHSHRSGFVKHSLSKLVETFKGVYKIEKRPIADLTPEEQSFVTEEYRIPTCSYRMGVPHMAYAAAVIDPEGGVHYALLVLPSRYKQLYRYAVFGVIVGVALLWAKLQKPRWWR</sequence>
<feature type="domain" description="Calcineurin-like phosphoesterase" evidence="6">
    <location>
        <begin position="67"/>
        <end position="268"/>
    </location>
</feature>
<evidence type="ECO:0000256" key="2">
    <source>
        <dbReference type="ARBA" id="ARBA00022692"/>
    </source>
</evidence>
<dbReference type="GO" id="GO:0016020">
    <property type="term" value="C:membrane"/>
    <property type="evidence" value="ECO:0007669"/>
    <property type="project" value="UniProtKB-SubCell"/>
</dbReference>